<organism evidence="1 2">
    <name type="scientific">Vigna mungo</name>
    <name type="common">Black gram</name>
    <name type="synonym">Phaseolus mungo</name>
    <dbReference type="NCBI Taxonomy" id="3915"/>
    <lineage>
        <taxon>Eukaryota</taxon>
        <taxon>Viridiplantae</taxon>
        <taxon>Streptophyta</taxon>
        <taxon>Embryophyta</taxon>
        <taxon>Tracheophyta</taxon>
        <taxon>Spermatophyta</taxon>
        <taxon>Magnoliopsida</taxon>
        <taxon>eudicotyledons</taxon>
        <taxon>Gunneridae</taxon>
        <taxon>Pentapetalae</taxon>
        <taxon>rosids</taxon>
        <taxon>fabids</taxon>
        <taxon>Fabales</taxon>
        <taxon>Fabaceae</taxon>
        <taxon>Papilionoideae</taxon>
        <taxon>50 kb inversion clade</taxon>
        <taxon>NPAAA clade</taxon>
        <taxon>indigoferoid/millettioid clade</taxon>
        <taxon>Phaseoleae</taxon>
        <taxon>Vigna</taxon>
    </lineage>
</organism>
<dbReference type="AlphaFoldDB" id="A0AAQ3S918"/>
<dbReference type="EMBL" id="CP144699">
    <property type="protein sequence ID" value="WVZ20089.1"/>
    <property type="molecule type" value="Genomic_DNA"/>
</dbReference>
<protein>
    <submittedName>
        <fullName evidence="1">Uncharacterized protein</fullName>
    </submittedName>
</protein>
<evidence type="ECO:0000313" key="2">
    <source>
        <dbReference type="Proteomes" id="UP001374535"/>
    </source>
</evidence>
<gene>
    <name evidence="1" type="ORF">V8G54_007411</name>
</gene>
<evidence type="ECO:0000313" key="1">
    <source>
        <dbReference type="EMBL" id="WVZ20089.1"/>
    </source>
</evidence>
<sequence length="117" mass="13696">MYSSSENERRYDESCSDTFCYQTIIQQRLLTFGYICSPNIFNSSFNKPFQSYPCGYTFLVTDSAYNFSMIHFINFNRSNRFLVVMDWAMRNKCSAAQKNSSSYVCKSKYSECQNAKV</sequence>
<accession>A0AAQ3S918</accession>
<name>A0AAQ3S918_VIGMU</name>
<dbReference type="Proteomes" id="UP001374535">
    <property type="component" value="Chromosome 2"/>
</dbReference>
<keyword evidence="2" id="KW-1185">Reference proteome</keyword>
<reference evidence="1 2" key="1">
    <citation type="journal article" date="2023" name="Life. Sci Alliance">
        <title>Evolutionary insights into 3D genome organization and epigenetic landscape of Vigna mungo.</title>
        <authorList>
            <person name="Junaid A."/>
            <person name="Singh B."/>
            <person name="Bhatia S."/>
        </authorList>
    </citation>
    <scope>NUCLEOTIDE SEQUENCE [LARGE SCALE GENOMIC DNA]</scope>
    <source>
        <strain evidence="1">Urdbean</strain>
    </source>
</reference>
<proteinExistence type="predicted"/>